<evidence type="ECO:0000256" key="6">
    <source>
        <dbReference type="SAM" id="SignalP"/>
    </source>
</evidence>
<dbReference type="InterPro" id="IPR000436">
    <property type="entry name" value="Sushi_SCR_CCP_dom"/>
</dbReference>
<keyword evidence="4 5" id="KW-1015">Disulfide bond</keyword>
<feature type="signal peptide" evidence="6">
    <location>
        <begin position="1"/>
        <end position="26"/>
    </location>
</feature>
<evidence type="ECO:0000259" key="7">
    <source>
        <dbReference type="PROSITE" id="PS50923"/>
    </source>
</evidence>
<sequence length="280" mass="31326">MMALSCNQGGFLAWMLLLLSLTHVQTQCPTPDLPPHSSLREGEVLADNYPAGTNLELQCLPGYEFIIKRNYWITCLDSGKWSILPMSLCEGQRCPIPKIENGHAKFAIDIKLGMKVTLACNHGFRMIGNSTISCVMKSGKLDWDKDLPVCERIPCVRPPLIANGRYDPNLSDVYDTGAVVIYRCDTDYSLIGQSTITCVVPENSVVGEWNWPSPECKKVKCHRPRIPNGRVISVFQDVYTYQNKIVIECNPGYVLVGSSIIKCDADSQWKPPGPWCDKRK</sequence>
<keyword evidence="8" id="KW-1185">Reference proteome</keyword>
<evidence type="ECO:0000256" key="5">
    <source>
        <dbReference type="PROSITE-ProRule" id="PRU00302"/>
    </source>
</evidence>
<name>A0A6I9XB61_9SAUR</name>
<dbReference type="AlphaFoldDB" id="A0A6I9XB61"/>
<feature type="domain" description="Sushi" evidence="7">
    <location>
        <begin position="219"/>
        <end position="278"/>
    </location>
</feature>
<dbReference type="PROSITE" id="PS50923">
    <property type="entry name" value="SUSHI"/>
    <property type="match status" value="4"/>
</dbReference>
<organism evidence="8 9">
    <name type="scientific">Thamnophis sirtalis</name>
    <dbReference type="NCBI Taxonomy" id="35019"/>
    <lineage>
        <taxon>Eukaryota</taxon>
        <taxon>Metazoa</taxon>
        <taxon>Chordata</taxon>
        <taxon>Craniata</taxon>
        <taxon>Vertebrata</taxon>
        <taxon>Euteleostomi</taxon>
        <taxon>Lepidosauria</taxon>
        <taxon>Squamata</taxon>
        <taxon>Bifurcata</taxon>
        <taxon>Unidentata</taxon>
        <taxon>Episquamata</taxon>
        <taxon>Toxicofera</taxon>
        <taxon>Serpentes</taxon>
        <taxon>Colubroidea</taxon>
        <taxon>Colubridae</taxon>
        <taxon>Natricinae</taxon>
        <taxon>Thamnophis</taxon>
    </lineage>
</organism>
<dbReference type="RefSeq" id="XP_013911072.1">
    <property type="nucleotide sequence ID" value="XM_014055597.1"/>
</dbReference>
<dbReference type="InterPro" id="IPR051277">
    <property type="entry name" value="SEZ6_CSMD_C4BPB_Regulators"/>
</dbReference>
<accession>A0A6I9XB61</accession>
<feature type="domain" description="Sushi" evidence="7">
    <location>
        <begin position="92"/>
        <end position="152"/>
    </location>
</feature>
<dbReference type="FunFam" id="2.10.70.10:FF:000014">
    <property type="entry name" value="Membrane cofactor protein"/>
    <property type="match status" value="1"/>
</dbReference>
<evidence type="ECO:0000256" key="3">
    <source>
        <dbReference type="ARBA" id="ARBA00022737"/>
    </source>
</evidence>
<dbReference type="Gene3D" id="2.10.70.10">
    <property type="entry name" value="Complement Module, domain 1"/>
    <property type="match status" value="4"/>
</dbReference>
<dbReference type="CDD" id="cd00033">
    <property type="entry name" value="CCP"/>
    <property type="match status" value="4"/>
</dbReference>
<evidence type="ECO:0000256" key="1">
    <source>
        <dbReference type="ARBA" id="ARBA00022659"/>
    </source>
</evidence>
<comment type="caution">
    <text evidence="5">Lacks conserved residue(s) required for the propagation of feature annotation.</text>
</comment>
<keyword evidence="2 6" id="KW-0732">Signal</keyword>
<proteinExistence type="predicted"/>
<gene>
    <name evidence="9" type="primary">LOC106540486</name>
</gene>
<evidence type="ECO:0000313" key="8">
    <source>
        <dbReference type="Proteomes" id="UP000504617"/>
    </source>
</evidence>
<reference evidence="9" key="1">
    <citation type="submission" date="2025-08" db="UniProtKB">
        <authorList>
            <consortium name="RefSeq"/>
        </authorList>
    </citation>
    <scope>IDENTIFICATION</scope>
    <source>
        <tissue evidence="9">Skeletal muscle</tissue>
    </source>
</reference>
<evidence type="ECO:0000256" key="4">
    <source>
        <dbReference type="ARBA" id="ARBA00023157"/>
    </source>
</evidence>
<feature type="domain" description="Sushi" evidence="7">
    <location>
        <begin position="153"/>
        <end position="218"/>
    </location>
</feature>
<dbReference type="OrthoDB" id="6127264at2759"/>
<evidence type="ECO:0000256" key="2">
    <source>
        <dbReference type="ARBA" id="ARBA00022729"/>
    </source>
</evidence>
<dbReference type="PANTHER" id="PTHR45656">
    <property type="entry name" value="PROTEIN CBR-CLEC-78"/>
    <property type="match status" value="1"/>
</dbReference>
<evidence type="ECO:0000313" key="9">
    <source>
        <dbReference type="RefSeq" id="XP_013911072.1"/>
    </source>
</evidence>
<keyword evidence="1 5" id="KW-0768">Sushi</keyword>
<feature type="chain" id="PRO_5026768456" evidence="6">
    <location>
        <begin position="27"/>
        <end position="280"/>
    </location>
</feature>
<feature type="disulfide bond" evidence="5">
    <location>
        <begin position="249"/>
        <end position="276"/>
    </location>
</feature>
<feature type="disulfide bond" evidence="5">
    <location>
        <begin position="155"/>
        <end position="198"/>
    </location>
</feature>
<dbReference type="SMART" id="SM00032">
    <property type="entry name" value="CCP"/>
    <property type="match status" value="4"/>
</dbReference>
<dbReference type="SUPFAM" id="SSF57535">
    <property type="entry name" value="Complement control module/SCR domain"/>
    <property type="match status" value="4"/>
</dbReference>
<dbReference type="Pfam" id="PF00084">
    <property type="entry name" value="Sushi"/>
    <property type="match status" value="4"/>
</dbReference>
<dbReference type="InterPro" id="IPR035976">
    <property type="entry name" value="Sushi/SCR/CCP_sf"/>
</dbReference>
<dbReference type="GeneID" id="106540486"/>
<keyword evidence="3" id="KW-0677">Repeat</keyword>
<dbReference type="Proteomes" id="UP000504617">
    <property type="component" value="Unplaced"/>
</dbReference>
<dbReference type="PANTHER" id="PTHR45656:SF4">
    <property type="entry name" value="PROTEIN CBR-CLEC-78"/>
    <property type="match status" value="1"/>
</dbReference>
<protein>
    <submittedName>
        <fullName evidence="9">Zona pellucida sperm-binding protein 3 receptor-like isoform X2</fullName>
    </submittedName>
</protein>
<feature type="domain" description="Sushi" evidence="7">
    <location>
        <begin position="26"/>
        <end position="91"/>
    </location>
</feature>